<dbReference type="GO" id="GO:0016020">
    <property type="term" value="C:membrane"/>
    <property type="evidence" value="ECO:0007669"/>
    <property type="project" value="UniProtKB-SubCell"/>
</dbReference>
<dbReference type="RefSeq" id="WP_343057881.1">
    <property type="nucleotide sequence ID" value="NZ_JACHWR010000002.1"/>
</dbReference>
<feature type="transmembrane region" description="Helical" evidence="6">
    <location>
        <begin position="220"/>
        <end position="239"/>
    </location>
</feature>
<dbReference type="AlphaFoldDB" id="A0A7W4VWY6"/>
<evidence type="ECO:0000256" key="3">
    <source>
        <dbReference type="ARBA" id="ARBA00022692"/>
    </source>
</evidence>
<feature type="transmembrane region" description="Helical" evidence="6">
    <location>
        <begin position="175"/>
        <end position="200"/>
    </location>
</feature>
<feature type="transmembrane region" description="Helical" evidence="6">
    <location>
        <begin position="114"/>
        <end position="135"/>
    </location>
</feature>
<dbReference type="PANTHER" id="PTHR45649:SF26">
    <property type="entry name" value="OS04G0435100 PROTEIN"/>
    <property type="match status" value="1"/>
</dbReference>
<organism evidence="7 8">
    <name type="scientific">Nocardioides soli</name>
    <dbReference type="NCBI Taxonomy" id="1036020"/>
    <lineage>
        <taxon>Bacteria</taxon>
        <taxon>Bacillati</taxon>
        <taxon>Actinomycetota</taxon>
        <taxon>Actinomycetes</taxon>
        <taxon>Propionibacteriales</taxon>
        <taxon>Nocardioidaceae</taxon>
        <taxon>Nocardioides</taxon>
    </lineage>
</organism>
<dbReference type="Pfam" id="PF13520">
    <property type="entry name" value="AA_permease_2"/>
    <property type="match status" value="1"/>
</dbReference>
<keyword evidence="4 6" id="KW-1133">Transmembrane helix</keyword>
<comment type="subcellular location">
    <subcellularLocation>
        <location evidence="1">Membrane</location>
        <topology evidence="1">Multi-pass membrane protein</topology>
    </subcellularLocation>
</comment>
<keyword evidence="2" id="KW-0813">Transport</keyword>
<reference evidence="7 8" key="1">
    <citation type="submission" date="2020-08" db="EMBL/GenBank/DDBJ databases">
        <title>Sequencing the genomes of 1000 actinobacteria strains.</title>
        <authorList>
            <person name="Klenk H.-P."/>
        </authorList>
    </citation>
    <scope>NUCLEOTIDE SEQUENCE [LARGE SCALE GENOMIC DNA]</scope>
    <source>
        <strain evidence="7 8">DSM 105498</strain>
    </source>
</reference>
<keyword evidence="3 6" id="KW-0812">Transmembrane</keyword>
<accession>A0A7W4VWY6</accession>
<dbReference type="InterPro" id="IPR002293">
    <property type="entry name" value="AA/rel_permease1"/>
</dbReference>
<feature type="transmembrane region" description="Helical" evidence="6">
    <location>
        <begin position="462"/>
        <end position="481"/>
    </location>
</feature>
<evidence type="ECO:0000256" key="5">
    <source>
        <dbReference type="ARBA" id="ARBA00023136"/>
    </source>
</evidence>
<feature type="transmembrane region" description="Helical" evidence="6">
    <location>
        <begin position="362"/>
        <end position="382"/>
    </location>
</feature>
<evidence type="ECO:0000313" key="7">
    <source>
        <dbReference type="EMBL" id="MBB3043311.1"/>
    </source>
</evidence>
<dbReference type="Proteomes" id="UP000589626">
    <property type="component" value="Unassembled WGS sequence"/>
</dbReference>
<dbReference type="Gene3D" id="1.20.1740.10">
    <property type="entry name" value="Amino acid/polyamine transporter I"/>
    <property type="match status" value="1"/>
</dbReference>
<feature type="transmembrane region" description="Helical" evidence="6">
    <location>
        <begin position="43"/>
        <end position="65"/>
    </location>
</feature>
<sequence length="513" mass="54521">MSSAVHDGQGSHHHHEHDADAAALRTLGYTSEFRREMSPWANFALGFTYLSPVVGIYTLFAVGLMTGGPAMIWWLVIVGLGQLLVALVFGEVVSQYPVAGGVYPWARRLWGRKWAWMTGWIYLVALLTTIAGVVYGSGPFLAQLLGFTPGTSSTITCALILLAVALAINLMGTRWLAMAAIIGFSAELIGALVVGAWLLFTERHHNLSVLFDTEGVVGHSGGYLSAFLAAALIGIYQYYGFEACGDVAEEVPDPTRQIPKAMRMTIYVGGAAAIFVCLSLLLAVQDYAAVIDGTDADPVTTVLHSAFGEGGTKVVLAVVMISFLSCALSLMAAASRLMYSYARDDMILGSALFRKFLPQRHVPPYAMLVAALVPAVIVLGSVASTKALTSIISFATLGIYLGFQMVTLAALRARLKGWVPSGSFTLGRWGLLVNIAALTYGVLAMVNMAWPRTPELPWYDNWLVALSAAVGAGIGAIYMVIVRPYERSDAISGDAVGGRVAASTQPAAAGDEP</sequence>
<evidence type="ECO:0000256" key="4">
    <source>
        <dbReference type="ARBA" id="ARBA00022989"/>
    </source>
</evidence>
<gene>
    <name evidence="7" type="ORF">FHU40_003129</name>
</gene>
<dbReference type="PIRSF" id="PIRSF006060">
    <property type="entry name" value="AA_transporter"/>
    <property type="match status" value="1"/>
</dbReference>
<feature type="transmembrane region" description="Helical" evidence="6">
    <location>
        <begin position="314"/>
        <end position="341"/>
    </location>
</feature>
<evidence type="ECO:0000256" key="6">
    <source>
        <dbReference type="SAM" id="Phobius"/>
    </source>
</evidence>
<feature type="transmembrane region" description="Helical" evidence="6">
    <location>
        <begin position="431"/>
        <end position="450"/>
    </location>
</feature>
<keyword evidence="8" id="KW-1185">Reference proteome</keyword>
<evidence type="ECO:0000256" key="1">
    <source>
        <dbReference type="ARBA" id="ARBA00004141"/>
    </source>
</evidence>
<evidence type="ECO:0000256" key="2">
    <source>
        <dbReference type="ARBA" id="ARBA00022448"/>
    </source>
</evidence>
<feature type="transmembrane region" description="Helical" evidence="6">
    <location>
        <begin position="71"/>
        <end position="93"/>
    </location>
</feature>
<dbReference type="PANTHER" id="PTHR45649">
    <property type="entry name" value="AMINO-ACID PERMEASE BAT1"/>
    <property type="match status" value="1"/>
</dbReference>
<feature type="transmembrane region" description="Helical" evidence="6">
    <location>
        <begin position="264"/>
        <end position="284"/>
    </location>
</feature>
<dbReference type="GO" id="GO:0022857">
    <property type="term" value="F:transmembrane transporter activity"/>
    <property type="evidence" value="ECO:0007669"/>
    <property type="project" value="InterPro"/>
</dbReference>
<proteinExistence type="predicted"/>
<comment type="caution">
    <text evidence="7">The sequence shown here is derived from an EMBL/GenBank/DDBJ whole genome shotgun (WGS) entry which is preliminary data.</text>
</comment>
<feature type="transmembrane region" description="Helical" evidence="6">
    <location>
        <begin position="147"/>
        <end position="168"/>
    </location>
</feature>
<protein>
    <submittedName>
        <fullName evidence="7">Amino acid transporter</fullName>
    </submittedName>
</protein>
<evidence type="ECO:0000313" key="8">
    <source>
        <dbReference type="Proteomes" id="UP000589626"/>
    </source>
</evidence>
<dbReference type="EMBL" id="JACHWR010000002">
    <property type="protein sequence ID" value="MBB3043311.1"/>
    <property type="molecule type" value="Genomic_DNA"/>
</dbReference>
<feature type="transmembrane region" description="Helical" evidence="6">
    <location>
        <begin position="388"/>
        <end position="411"/>
    </location>
</feature>
<name>A0A7W4VWY6_9ACTN</name>
<keyword evidence="5 6" id="KW-0472">Membrane</keyword>